<dbReference type="PANTHER" id="PTHR10760:SF2">
    <property type="entry name" value="LD13476P-RELATED"/>
    <property type="match status" value="1"/>
</dbReference>
<evidence type="ECO:0000313" key="4">
    <source>
        <dbReference type="Proteomes" id="UP000321570"/>
    </source>
</evidence>
<organism evidence="3 4">
    <name type="scientific">Hymenolepis diminuta</name>
    <name type="common">Rat tapeworm</name>
    <dbReference type="NCBI Taxonomy" id="6216"/>
    <lineage>
        <taxon>Eukaryota</taxon>
        <taxon>Metazoa</taxon>
        <taxon>Spiralia</taxon>
        <taxon>Lophotrochozoa</taxon>
        <taxon>Platyhelminthes</taxon>
        <taxon>Cestoda</taxon>
        <taxon>Eucestoda</taxon>
        <taxon>Cyclophyllidea</taxon>
        <taxon>Hymenolepididae</taxon>
        <taxon>Hymenolepis</taxon>
    </lineage>
</organism>
<dbReference type="Proteomes" id="UP000321570">
    <property type="component" value="Unassembled WGS sequence"/>
</dbReference>
<dbReference type="InterPro" id="IPR001270">
    <property type="entry name" value="ClpA/B"/>
</dbReference>
<dbReference type="PANTHER" id="PTHR10760">
    <property type="entry name" value="TORSIN"/>
    <property type="match status" value="1"/>
</dbReference>
<gene>
    <name evidence="3" type="ORF">WMSIL1_LOCUS8818</name>
</gene>
<evidence type="ECO:0000313" key="3">
    <source>
        <dbReference type="EMBL" id="VUZ49345.1"/>
    </source>
</evidence>
<feature type="domain" description="Torsin-1A C-terminal" evidence="2">
    <location>
        <begin position="273"/>
        <end position="326"/>
    </location>
</feature>
<dbReference type="GO" id="GO:0012505">
    <property type="term" value="C:endomembrane system"/>
    <property type="evidence" value="ECO:0007669"/>
    <property type="project" value="UniProtKB-ARBA"/>
</dbReference>
<comment type="similarity">
    <text evidence="1">Belongs to the ClpA/ClpB family. Torsin subfamily.</text>
</comment>
<name>A0A564YQ42_HYMDI</name>
<keyword evidence="4" id="KW-1185">Reference proteome</keyword>
<dbReference type="InterPro" id="IPR010448">
    <property type="entry name" value="Torsin"/>
</dbReference>
<dbReference type="InterPro" id="IPR027417">
    <property type="entry name" value="P-loop_NTPase"/>
</dbReference>
<proteinExistence type="inferred from homology"/>
<sequence>MKLFGLLLLMSDFAYSFPFFALIMSIATGTSFLPSITEPVNCIFGECCSNALHFNAESFRENLTNRLYGQHIAIERLYYHVKAHMENSNPSRSLVLSFHGFTGIGKNYAKTILASSLFVRGEKSKFHHFFDATVDFLFKDSVELYKAKVVSTIRDNVRQCPRSMFVFDEVHKMPPGILDALVPFLGHTESIDGVDYRKAIFIFIGNSGGLYINSYVLETIKSGKNRLSIQYGDLRNNLVSSIYSNEGGLKLSDLIKKHVITAVIPFLPLQEVHVRSCIKYAAKRMGVEATEEMIVFVLSELDWEPEGTHLFSTSGCKLVYDKIGFYLQMKSDQIDFTDLKNIHGEL</sequence>
<dbReference type="Pfam" id="PF06309">
    <property type="entry name" value="Torsin"/>
    <property type="match status" value="1"/>
</dbReference>
<accession>A0A564YQ42</accession>
<dbReference type="AlphaFoldDB" id="A0A564YQ42"/>
<dbReference type="Gene3D" id="3.40.50.300">
    <property type="entry name" value="P-loop containing nucleotide triphosphate hydrolases"/>
    <property type="match status" value="1"/>
</dbReference>
<dbReference type="InterPro" id="IPR049337">
    <property type="entry name" value="TOR1A_C"/>
</dbReference>
<protein>
    <recommendedName>
        <fullName evidence="2">Torsin-1A C-terminal domain-containing protein</fullName>
    </recommendedName>
</protein>
<dbReference type="GO" id="GO:0005524">
    <property type="term" value="F:ATP binding"/>
    <property type="evidence" value="ECO:0007669"/>
    <property type="project" value="InterPro"/>
</dbReference>
<dbReference type="PRINTS" id="PR00300">
    <property type="entry name" value="CLPPROTEASEA"/>
</dbReference>
<dbReference type="GO" id="GO:0005737">
    <property type="term" value="C:cytoplasm"/>
    <property type="evidence" value="ECO:0007669"/>
    <property type="project" value="UniProtKB-ARBA"/>
</dbReference>
<dbReference type="GO" id="GO:0016887">
    <property type="term" value="F:ATP hydrolysis activity"/>
    <property type="evidence" value="ECO:0007669"/>
    <property type="project" value="InterPro"/>
</dbReference>
<dbReference type="Pfam" id="PF21376">
    <property type="entry name" value="TOR1A_C"/>
    <property type="match status" value="1"/>
</dbReference>
<dbReference type="SUPFAM" id="SSF52540">
    <property type="entry name" value="P-loop containing nucleoside triphosphate hydrolases"/>
    <property type="match status" value="1"/>
</dbReference>
<dbReference type="GO" id="GO:0071218">
    <property type="term" value="P:cellular response to misfolded protein"/>
    <property type="evidence" value="ECO:0007669"/>
    <property type="project" value="TreeGrafter"/>
</dbReference>
<evidence type="ECO:0000259" key="2">
    <source>
        <dbReference type="Pfam" id="PF21376"/>
    </source>
</evidence>
<evidence type="ECO:0000256" key="1">
    <source>
        <dbReference type="ARBA" id="ARBA00006235"/>
    </source>
</evidence>
<reference evidence="3 4" key="1">
    <citation type="submission" date="2019-07" db="EMBL/GenBank/DDBJ databases">
        <authorList>
            <person name="Jastrzebski P J."/>
            <person name="Paukszto L."/>
            <person name="Jastrzebski P J."/>
        </authorList>
    </citation>
    <scope>NUCLEOTIDE SEQUENCE [LARGE SCALE GENOMIC DNA]</scope>
    <source>
        <strain evidence="3 4">WMS-il1</strain>
    </source>
</reference>
<dbReference type="EMBL" id="CABIJS010000333">
    <property type="protein sequence ID" value="VUZ49345.1"/>
    <property type="molecule type" value="Genomic_DNA"/>
</dbReference>